<organism evidence="11">
    <name type="scientific">uncultured Caudovirales phage</name>
    <dbReference type="NCBI Taxonomy" id="2100421"/>
    <lineage>
        <taxon>Viruses</taxon>
        <taxon>Duplodnaviria</taxon>
        <taxon>Heunggongvirae</taxon>
        <taxon>Uroviricota</taxon>
        <taxon>Caudoviricetes</taxon>
        <taxon>Peduoviridae</taxon>
        <taxon>Maltschvirus</taxon>
        <taxon>Maltschvirus maltsch</taxon>
    </lineage>
</organism>
<evidence type="ECO:0000256" key="9">
    <source>
        <dbReference type="ARBA" id="ARBA00023219"/>
    </source>
</evidence>
<evidence type="ECO:0000256" key="8">
    <source>
        <dbReference type="ARBA" id="ARBA00023009"/>
    </source>
</evidence>
<dbReference type="Pfam" id="PF12236">
    <property type="entry name" value="Head-tail_con"/>
    <property type="match status" value="1"/>
</dbReference>
<dbReference type="EMBL" id="LR796327">
    <property type="protein sequence ID" value="CAB4137013.1"/>
    <property type="molecule type" value="Genomic_DNA"/>
</dbReference>
<protein>
    <submittedName>
        <fullName evidence="11">Head-to-tail connector protein, podovirus-type</fullName>
    </submittedName>
</protein>
<evidence type="ECO:0000256" key="6">
    <source>
        <dbReference type="ARBA" id="ARBA00022844"/>
    </source>
</evidence>
<keyword evidence="7" id="KW-0118">Viral capsid assembly</keyword>
<keyword evidence="4" id="KW-1162">Viral penetration into host cytoplasm</keyword>
<name>A0A6J5LV89_9CAUD</name>
<reference evidence="11" key="1">
    <citation type="submission" date="2020-04" db="EMBL/GenBank/DDBJ databases">
        <authorList>
            <person name="Chiriac C."/>
            <person name="Salcher M."/>
            <person name="Ghai R."/>
            <person name="Kavagutti S V."/>
        </authorList>
    </citation>
    <scope>NUCLEOTIDE SEQUENCE</scope>
</reference>
<evidence type="ECO:0000256" key="5">
    <source>
        <dbReference type="ARBA" id="ARBA00022612"/>
    </source>
</evidence>
<accession>A0A6J5LV89</accession>
<dbReference type="InterPro" id="IPR020991">
    <property type="entry name" value="Connector_podovirus"/>
</dbReference>
<proteinExistence type="predicted"/>
<dbReference type="GO" id="GO:0099002">
    <property type="term" value="P:symbiont genome ejection through host cell envelope, short tail mechanism"/>
    <property type="evidence" value="ECO:0007669"/>
    <property type="project" value="UniProtKB-KW"/>
</dbReference>
<sequence>MNPFTVTRVLRRRDQLRSRFTPWHTHWQRIAEWIFTRKASFTMTVSEGEFLDRDMFDMTGPMALDVSSSAFIGMLWPNAAESFDIVPGDDLKDDPEAQDYFAKVTEIMVEAMDDPAAGLASALSEYGKELMAFGNGAVCVEPGTQESKLRFSSRSLQGLLFDEGTPGRIDVIFDHLPYTVEQAVRMYGLASVHENVRKAYNRGQFEDRLELMHAVMPRPEEMRTSPAKASKQNMPYISLHIDVGNKHIMREDGFYEPPLIVGRMERYAKEVPGRGPGSRALPEIVKANNMAEAITLAAEKKLDPAMYVYSDMRNTVIDTSPGAVNVFRPKGQVANNAPAGTLFDVGSMSEAVQLYEMTQGNIKQHFYLDRLLDLNSDRQMTAYETFERKIIRSQTLKDPATRQYGEFYTPLLIRTFNLLWRGGHLGSMPGAPDYEATLAAGGFTVPAQVAEMHQRGNFNAWKIRYKTPAMREMKLQSVQNNMQFINYTALAAQALQNQELLSLPDGQEILRNVAEGLGVIPKGVRTRKAIKDGQAQAAASAQQQQALAMAAQAGEQLGPTGKILENATRQTA</sequence>
<keyword evidence="5" id="KW-1188">Viral release from host cell</keyword>
<evidence type="ECO:0000256" key="4">
    <source>
        <dbReference type="ARBA" id="ARBA00022595"/>
    </source>
</evidence>
<keyword evidence="10" id="KW-1160">Virus entry into host cell</keyword>
<evidence type="ECO:0000256" key="1">
    <source>
        <dbReference type="ARBA" id="ARBA00003421"/>
    </source>
</evidence>
<evidence type="ECO:0000256" key="7">
    <source>
        <dbReference type="ARBA" id="ARBA00022950"/>
    </source>
</evidence>
<keyword evidence="6" id="KW-0946">Virion</keyword>
<evidence type="ECO:0000313" key="11">
    <source>
        <dbReference type="EMBL" id="CAB4137013.1"/>
    </source>
</evidence>
<keyword evidence="3" id="KW-1244">Viral short tail ejection system</keyword>
<comment type="subcellular location">
    <subcellularLocation>
        <location evidence="2">Virion</location>
    </subcellularLocation>
</comment>
<evidence type="ECO:0000256" key="2">
    <source>
        <dbReference type="ARBA" id="ARBA00004328"/>
    </source>
</evidence>
<dbReference type="GO" id="GO:0044423">
    <property type="term" value="C:virion component"/>
    <property type="evidence" value="ECO:0007669"/>
    <property type="project" value="UniProtKB-KW"/>
</dbReference>
<keyword evidence="8" id="KW-1171">Viral genome ejection through host cell envelope</keyword>
<gene>
    <name evidence="11" type="ORF">UFOVP315_46</name>
</gene>
<keyword evidence="9" id="KW-0231">Viral genome packaging</keyword>
<comment type="function">
    <text evidence="1">Forms the portal vertex of the capsid. This portal plays critical roles in head assembly, genome packaging, neck/tail attachment, and genome ejection. The portal protein multimerizes as a single ring-shaped homododecamer arranged around a central channel.</text>
</comment>
<evidence type="ECO:0000256" key="3">
    <source>
        <dbReference type="ARBA" id="ARBA00022470"/>
    </source>
</evidence>
<evidence type="ECO:0000256" key="10">
    <source>
        <dbReference type="ARBA" id="ARBA00023296"/>
    </source>
</evidence>